<feature type="binding site" evidence="6">
    <location>
        <begin position="86"/>
        <end position="87"/>
    </location>
    <ligand>
        <name>FMN</name>
        <dbReference type="ChEBI" id="CHEBI:58210"/>
    </ligand>
</feature>
<gene>
    <name evidence="6 12" type="primary">pdxH</name>
    <name evidence="12" type="ORF">KEBURONENSIS_00280</name>
    <name evidence="11" type="ORF">KEBURONENSIS_00449</name>
</gene>
<evidence type="ECO:0000256" key="4">
    <source>
        <dbReference type="ARBA" id="ARBA00023002"/>
    </source>
</evidence>
<dbReference type="EMBL" id="FXUV02000032">
    <property type="protein sequence ID" value="SNB73444.1"/>
    <property type="molecule type" value="Genomic_DNA"/>
</dbReference>
<feature type="binding site" evidence="6 7">
    <location>
        <begin position="200"/>
        <end position="202"/>
    </location>
    <ligand>
        <name>substrate</name>
    </ligand>
</feature>
<dbReference type="GO" id="GO:0010181">
    <property type="term" value="F:FMN binding"/>
    <property type="evidence" value="ECO:0007669"/>
    <property type="project" value="UniProtKB-UniRule"/>
</dbReference>
<accession>A0A238TBD3</accession>
<evidence type="ECO:0000313" key="12">
    <source>
        <dbReference type="EMBL" id="SNB73444.1"/>
    </source>
</evidence>
<comment type="subunit">
    <text evidence="6">Homodimer.</text>
</comment>
<comment type="catalytic activity">
    <reaction evidence="6">
        <text>pyridoxine 5'-phosphate + O2 = pyridoxal 5'-phosphate + H2O2</text>
        <dbReference type="Rhea" id="RHEA:15149"/>
        <dbReference type="ChEBI" id="CHEBI:15379"/>
        <dbReference type="ChEBI" id="CHEBI:16240"/>
        <dbReference type="ChEBI" id="CHEBI:58589"/>
        <dbReference type="ChEBI" id="CHEBI:597326"/>
        <dbReference type="EC" id="1.4.3.5"/>
    </reaction>
</comment>
<feature type="binding site" evidence="6 7">
    <location>
        <position position="76"/>
    </location>
    <ligand>
        <name>substrate</name>
    </ligand>
</feature>
<evidence type="ECO:0000256" key="3">
    <source>
        <dbReference type="ARBA" id="ARBA00022643"/>
    </source>
</evidence>
<dbReference type="PROSITE" id="PS01064">
    <property type="entry name" value="PYRIDOX_OXIDASE"/>
    <property type="match status" value="1"/>
</dbReference>
<feature type="binding site" evidence="6 7">
    <location>
        <position position="137"/>
    </location>
    <ligand>
        <name>substrate</name>
    </ligand>
</feature>
<dbReference type="InterPro" id="IPR012349">
    <property type="entry name" value="Split_barrel_FMN-bd"/>
</dbReference>
<comment type="function">
    <text evidence="6">Catalyzes the oxidation of either pyridoxine 5'-phosphate (PNP) or pyridoxamine 5'-phosphate (PMP) into pyridoxal 5'-phosphate (PLP).</text>
</comment>
<feature type="binding site" evidence="6 8">
    <location>
        <begin position="71"/>
        <end position="76"/>
    </location>
    <ligand>
        <name>FMN</name>
        <dbReference type="ChEBI" id="CHEBI:58210"/>
    </ligand>
</feature>
<dbReference type="Pfam" id="PF01243">
    <property type="entry name" value="PNPOx_N"/>
    <property type="match status" value="1"/>
</dbReference>
<dbReference type="UniPathway" id="UPA01068">
    <property type="reaction ID" value="UER00304"/>
</dbReference>
<dbReference type="InterPro" id="IPR019576">
    <property type="entry name" value="Pyridoxamine_oxidase_dimer_C"/>
</dbReference>
<dbReference type="NCBIfam" id="TIGR00558">
    <property type="entry name" value="pdxH"/>
    <property type="match status" value="1"/>
</dbReference>
<dbReference type="EMBL" id="FXUV01000052">
    <property type="protein sequence ID" value="SMQ13222.1"/>
    <property type="molecule type" value="Genomic_DNA"/>
</dbReference>
<dbReference type="PIRSF" id="PIRSF000190">
    <property type="entry name" value="Pyd_amn-ph_oxd"/>
    <property type="match status" value="1"/>
</dbReference>
<evidence type="ECO:0000256" key="1">
    <source>
        <dbReference type="ARBA" id="ARBA00007301"/>
    </source>
</evidence>
<feature type="binding site" evidence="6 7">
    <location>
        <position position="133"/>
    </location>
    <ligand>
        <name>substrate</name>
    </ligand>
</feature>
<comment type="pathway">
    <text evidence="6">Cofactor metabolism; pyridoxal 5'-phosphate salvage; pyridoxal 5'-phosphate from pyridoxamine 5'-phosphate: step 1/1.</text>
</comment>
<dbReference type="SUPFAM" id="SSF50475">
    <property type="entry name" value="FMN-binding split barrel"/>
    <property type="match status" value="1"/>
</dbReference>
<feature type="binding site" evidence="7">
    <location>
        <begin position="18"/>
        <end position="21"/>
    </location>
    <ligand>
        <name>substrate</name>
    </ligand>
</feature>
<dbReference type="PANTHER" id="PTHR10851">
    <property type="entry name" value="PYRIDOXINE-5-PHOSPHATE OXIDASE"/>
    <property type="match status" value="1"/>
</dbReference>
<evidence type="ECO:0000256" key="2">
    <source>
        <dbReference type="ARBA" id="ARBA00022630"/>
    </source>
</evidence>
<dbReference type="Pfam" id="PF10590">
    <property type="entry name" value="PNP_phzG_C"/>
    <property type="match status" value="1"/>
</dbReference>
<evidence type="ECO:0000313" key="13">
    <source>
        <dbReference type="Proteomes" id="UP000215450"/>
    </source>
</evidence>
<dbReference type="PANTHER" id="PTHR10851:SF0">
    <property type="entry name" value="PYRIDOXINE-5'-PHOSPHATE OXIDASE"/>
    <property type="match status" value="1"/>
</dbReference>
<feature type="domain" description="Pyridoxamine 5'-phosphate oxidase N-terminal" evidence="9">
    <location>
        <begin position="43"/>
        <end position="164"/>
    </location>
</feature>
<feature type="binding site" evidence="6 8">
    <location>
        <position position="93"/>
    </location>
    <ligand>
        <name>FMN</name>
        <dbReference type="ChEBI" id="CHEBI:58210"/>
    </ligand>
</feature>
<evidence type="ECO:0000313" key="11">
    <source>
        <dbReference type="EMBL" id="SMQ13222.1"/>
    </source>
</evidence>
<evidence type="ECO:0000259" key="9">
    <source>
        <dbReference type="Pfam" id="PF01243"/>
    </source>
</evidence>
<evidence type="ECO:0000256" key="7">
    <source>
        <dbReference type="PIRSR" id="PIRSR000190-1"/>
    </source>
</evidence>
<evidence type="ECO:0000256" key="8">
    <source>
        <dbReference type="PIRSR" id="PIRSR000190-2"/>
    </source>
</evidence>
<dbReference type="Gene3D" id="2.30.110.10">
    <property type="entry name" value="Electron Transport, Fmn-binding Protein, Chain A"/>
    <property type="match status" value="1"/>
</dbReference>
<feature type="binding site" evidence="6 8">
    <location>
        <position position="92"/>
    </location>
    <ligand>
        <name>FMN</name>
        <dbReference type="ChEBI" id="CHEBI:58210"/>
    </ligand>
</feature>
<dbReference type="InterPro" id="IPR019740">
    <property type="entry name" value="Pyridox_Oxase_CS"/>
</dbReference>
<feature type="binding site" evidence="6 8">
    <location>
        <position position="194"/>
    </location>
    <ligand>
        <name>FMN</name>
        <dbReference type="ChEBI" id="CHEBI:58210"/>
    </ligand>
</feature>
<evidence type="ECO:0000256" key="6">
    <source>
        <dbReference type="HAMAP-Rule" id="MF_01629"/>
    </source>
</evidence>
<dbReference type="STRING" id="1522312.GCA_900177895_01994"/>
<reference evidence="11" key="1">
    <citation type="submission" date="2017-05" db="EMBL/GenBank/DDBJ databases">
        <authorList>
            <person name="Song R."/>
            <person name="Chenine A.L."/>
            <person name="Ruprecht R.M."/>
        </authorList>
    </citation>
    <scope>NUCLEOTIDE SEQUENCE</scope>
    <source>
        <strain evidence="11">Kingella_eburonensis</strain>
    </source>
</reference>
<organism evidence="12 13">
    <name type="scientific">Kingella negevensis</name>
    <dbReference type="NCBI Taxonomy" id="1522312"/>
    <lineage>
        <taxon>Bacteria</taxon>
        <taxon>Pseudomonadati</taxon>
        <taxon>Pseudomonadota</taxon>
        <taxon>Betaproteobacteria</taxon>
        <taxon>Neisseriales</taxon>
        <taxon>Neisseriaceae</taxon>
        <taxon>Kingella</taxon>
    </lineage>
</organism>
<dbReference type="AlphaFoldDB" id="A0A238TBD3"/>
<reference evidence="12 13" key="2">
    <citation type="submission" date="2017-06" db="EMBL/GenBank/DDBJ databases">
        <authorList>
            <person name="Kim H.J."/>
            <person name="Triplett B.A."/>
        </authorList>
    </citation>
    <scope>NUCLEOTIDE SEQUENCE [LARGE SCALE GENOMIC DNA]</scope>
    <source>
        <strain evidence="12">Kingella_eburonensis</strain>
    </source>
</reference>
<sequence length="221" mass="25929">MRFPRIFWRVTMDLHDIRQDYSKRELSKKHCLDNPIAQFEQWMNEAMASQVPEPTAMNVATVDKDGRPSNRILLLKEVNQQGFVFFSNYHSRKGRALAANPFASLTFFWAELERQVRVEGRVEKLPEHLSDEYFDSRPYTSRVGAWASEQSQVIANKQVIVARAAMFGARHPLHVPRPEHWGGYLVIPDRVEFWQGRPSRLHDRIVYRLENGNWIKERLAP</sequence>
<evidence type="ECO:0000256" key="5">
    <source>
        <dbReference type="ARBA" id="ARBA00023096"/>
    </source>
</evidence>
<dbReference type="Proteomes" id="UP000215450">
    <property type="component" value="Unassembled WGS sequence"/>
</dbReference>
<name>A0A238TBD3_9NEIS</name>
<dbReference type="HAMAP" id="MF_01629">
    <property type="entry name" value="PdxH"/>
    <property type="match status" value="1"/>
</dbReference>
<feature type="domain" description="Pyridoxine 5'-phosphate oxidase dimerisation C-terminal" evidence="10">
    <location>
        <begin position="181"/>
        <end position="221"/>
    </location>
</feature>
<dbReference type="GO" id="GO:0008615">
    <property type="term" value="P:pyridoxine biosynthetic process"/>
    <property type="evidence" value="ECO:0007669"/>
    <property type="project" value="UniProtKB-UniRule"/>
</dbReference>
<dbReference type="InterPro" id="IPR011576">
    <property type="entry name" value="Pyridox_Oxase_N"/>
</dbReference>
<evidence type="ECO:0000259" key="10">
    <source>
        <dbReference type="Pfam" id="PF10590"/>
    </source>
</evidence>
<comment type="similarity">
    <text evidence="1 6">Belongs to the pyridoxamine 5'-phosphate oxidase family.</text>
</comment>
<feature type="binding site" evidence="6 8">
    <location>
        <position position="115"/>
    </location>
    <ligand>
        <name>FMN</name>
        <dbReference type="ChEBI" id="CHEBI:58210"/>
    </ligand>
</feature>
<feature type="binding site" evidence="6 7">
    <location>
        <position position="141"/>
    </location>
    <ligand>
        <name>substrate</name>
    </ligand>
</feature>
<keyword evidence="4 6" id="KW-0560">Oxidoreductase</keyword>
<keyword evidence="2 6" id="KW-0285">Flavoprotein</keyword>
<comment type="catalytic activity">
    <reaction evidence="6">
        <text>pyridoxamine 5'-phosphate + O2 + H2O = pyridoxal 5'-phosphate + H2O2 + NH4(+)</text>
        <dbReference type="Rhea" id="RHEA:15817"/>
        <dbReference type="ChEBI" id="CHEBI:15377"/>
        <dbReference type="ChEBI" id="CHEBI:15379"/>
        <dbReference type="ChEBI" id="CHEBI:16240"/>
        <dbReference type="ChEBI" id="CHEBI:28938"/>
        <dbReference type="ChEBI" id="CHEBI:58451"/>
        <dbReference type="ChEBI" id="CHEBI:597326"/>
        <dbReference type="EC" id="1.4.3.5"/>
    </reaction>
</comment>
<dbReference type="NCBIfam" id="NF004231">
    <property type="entry name" value="PRK05679.1"/>
    <property type="match status" value="1"/>
</dbReference>
<keyword evidence="3 6" id="KW-0288">FMN</keyword>
<feature type="binding site" evidence="6 8">
    <location>
        <begin position="150"/>
        <end position="151"/>
    </location>
    <ligand>
        <name>FMN</name>
        <dbReference type="ChEBI" id="CHEBI:58210"/>
    </ligand>
</feature>
<dbReference type="InterPro" id="IPR000659">
    <property type="entry name" value="Pyridox_Oxase"/>
</dbReference>
<keyword evidence="5 6" id="KW-0664">Pyridoxine biosynthesis</keyword>
<keyword evidence="13" id="KW-1185">Reference proteome</keyword>
<proteinExistence type="inferred from homology"/>
<feature type="binding site" evidence="6 8">
    <location>
        <position position="204"/>
    </location>
    <ligand>
        <name>FMN</name>
        <dbReference type="ChEBI" id="CHEBI:58210"/>
    </ligand>
</feature>
<protein>
    <recommendedName>
        <fullName evidence="6">Pyridoxine/pyridoxamine 5'-phosphate oxidase</fullName>
        <ecNumber evidence="6">1.4.3.5</ecNumber>
    </recommendedName>
    <alternativeName>
        <fullName evidence="6">PNP/PMP oxidase</fullName>
        <shortName evidence="6">PNPOx</shortName>
    </alternativeName>
    <alternativeName>
        <fullName evidence="6">Pyridoxal 5'-phosphate synthase</fullName>
    </alternativeName>
</protein>
<dbReference type="FunFam" id="2.30.110.10:FF:000014">
    <property type="entry name" value="Pyridoxine/pyridoxamine 5'-phosphate oxidase"/>
    <property type="match status" value="1"/>
</dbReference>
<comment type="pathway">
    <text evidence="6">Cofactor metabolism; pyridoxal 5'-phosphate salvage; pyridoxal 5'-phosphate from pyridoxine 5'-phosphate: step 1/1.</text>
</comment>
<dbReference type="GO" id="GO:0004733">
    <property type="term" value="F:pyridoxamine phosphate oxidase activity"/>
    <property type="evidence" value="ECO:0007669"/>
    <property type="project" value="UniProtKB-UniRule"/>
</dbReference>
<comment type="cofactor">
    <cofactor evidence="6 8">
        <name>FMN</name>
        <dbReference type="ChEBI" id="CHEBI:58210"/>
    </cofactor>
    <text evidence="6 8">Binds 1 FMN per subunit.</text>
</comment>
<dbReference type="EC" id="1.4.3.5" evidence="6"/>